<protein>
    <submittedName>
        <fullName evidence="2">Type II secretion system (T2SS), protein M</fullName>
    </submittedName>
</protein>
<dbReference type="EMBL" id="FOVP01000013">
    <property type="protein sequence ID" value="SFO01658.1"/>
    <property type="molecule type" value="Genomic_DNA"/>
</dbReference>
<name>A0A1I5DR18_9RHOB</name>
<proteinExistence type="predicted"/>
<accession>A0A1I5DR18</accession>
<dbReference type="Gene3D" id="3.30.1360.100">
    <property type="entry name" value="General secretion pathway protein M, EpsM"/>
    <property type="match status" value="1"/>
</dbReference>
<dbReference type="Proteomes" id="UP000198599">
    <property type="component" value="Unassembled WGS sequence"/>
</dbReference>
<dbReference type="GO" id="GO:0015627">
    <property type="term" value="C:type II protein secretion system complex"/>
    <property type="evidence" value="ECO:0007669"/>
    <property type="project" value="InterPro"/>
</dbReference>
<dbReference type="STRING" id="1005928.SAMN04487859_11364"/>
<keyword evidence="3" id="KW-1185">Reference proteome</keyword>
<evidence type="ECO:0000313" key="2">
    <source>
        <dbReference type="EMBL" id="SFO01658.1"/>
    </source>
</evidence>
<reference evidence="3" key="1">
    <citation type="submission" date="2016-10" db="EMBL/GenBank/DDBJ databases">
        <authorList>
            <person name="Varghese N."/>
            <person name="Submissions S."/>
        </authorList>
    </citation>
    <scope>NUCLEOTIDE SEQUENCE [LARGE SCALE GENOMIC DNA]</scope>
    <source>
        <strain evidence="3">DSM 28463</strain>
    </source>
</reference>
<dbReference type="OrthoDB" id="7873424at2"/>
<evidence type="ECO:0000256" key="1">
    <source>
        <dbReference type="SAM" id="Phobius"/>
    </source>
</evidence>
<keyword evidence="1" id="KW-0812">Transmembrane</keyword>
<dbReference type="Pfam" id="PF04612">
    <property type="entry name" value="T2SSM"/>
    <property type="match status" value="1"/>
</dbReference>
<organism evidence="2 3">
    <name type="scientific">Roseovarius lutimaris</name>
    <dbReference type="NCBI Taxonomy" id="1005928"/>
    <lineage>
        <taxon>Bacteria</taxon>
        <taxon>Pseudomonadati</taxon>
        <taxon>Pseudomonadota</taxon>
        <taxon>Alphaproteobacteria</taxon>
        <taxon>Rhodobacterales</taxon>
        <taxon>Roseobacteraceae</taxon>
        <taxon>Roseovarius</taxon>
    </lineage>
</organism>
<dbReference type="RefSeq" id="WP_092839252.1">
    <property type="nucleotide sequence ID" value="NZ_FOVP01000013.1"/>
</dbReference>
<feature type="transmembrane region" description="Helical" evidence="1">
    <location>
        <begin position="21"/>
        <end position="44"/>
    </location>
</feature>
<dbReference type="GO" id="GO:0015628">
    <property type="term" value="P:protein secretion by the type II secretion system"/>
    <property type="evidence" value="ECO:0007669"/>
    <property type="project" value="InterPro"/>
</dbReference>
<evidence type="ECO:0000313" key="3">
    <source>
        <dbReference type="Proteomes" id="UP000198599"/>
    </source>
</evidence>
<gene>
    <name evidence="2" type="ORF">SAMN04487859_11364</name>
</gene>
<keyword evidence="1" id="KW-0472">Membrane</keyword>
<sequence length="171" mass="18116">MTGLMDALIGALLGLSGRERVLVAILALMALPLGLVYGVALPLADARHEAQRAVAEARATELWVADQSLLYASETAALRHAGEADNAGPPIGISGIEASLVEAGLRQEASELANAADGGITMRFDAVRFTRLAEWLTGQEANWGYDLTGFTFERGEREDVVAADLRLVIAQ</sequence>
<keyword evidence="1" id="KW-1133">Transmembrane helix</keyword>
<dbReference type="InterPro" id="IPR007690">
    <property type="entry name" value="T2SS_GspM"/>
</dbReference>
<dbReference type="AlphaFoldDB" id="A0A1I5DR18"/>